<dbReference type="SUPFAM" id="SSF90123">
    <property type="entry name" value="ABC transporter transmembrane region"/>
    <property type="match status" value="1"/>
</dbReference>
<evidence type="ECO:0000256" key="1">
    <source>
        <dbReference type="ARBA" id="ARBA00022692"/>
    </source>
</evidence>
<protein>
    <recommendedName>
        <fullName evidence="5">ABC transmembrane type-1 domain-containing protein</fullName>
    </recommendedName>
</protein>
<reference evidence="6" key="1">
    <citation type="submission" date="2018-05" db="EMBL/GenBank/DDBJ databases">
        <authorList>
            <person name="Lanie J.A."/>
            <person name="Ng W.-L."/>
            <person name="Kazmierczak K.M."/>
            <person name="Andrzejewski T.M."/>
            <person name="Davidsen T.M."/>
            <person name="Wayne K.J."/>
            <person name="Tettelin H."/>
            <person name="Glass J.I."/>
            <person name="Rusch D."/>
            <person name="Podicherti R."/>
            <person name="Tsui H.-C.T."/>
            <person name="Winkler M.E."/>
        </authorList>
    </citation>
    <scope>NUCLEOTIDE SEQUENCE</scope>
</reference>
<dbReference type="EMBL" id="UINC01143689">
    <property type="protein sequence ID" value="SVD32751.1"/>
    <property type="molecule type" value="Genomic_DNA"/>
</dbReference>
<organism evidence="6">
    <name type="scientific">marine metagenome</name>
    <dbReference type="NCBI Taxonomy" id="408172"/>
    <lineage>
        <taxon>unclassified sequences</taxon>
        <taxon>metagenomes</taxon>
        <taxon>ecological metagenomes</taxon>
    </lineage>
</organism>
<dbReference type="InterPro" id="IPR036640">
    <property type="entry name" value="ABC1_TM_sf"/>
</dbReference>
<feature type="transmembrane region" description="Helical" evidence="4">
    <location>
        <begin position="91"/>
        <end position="111"/>
    </location>
</feature>
<keyword evidence="3 4" id="KW-0472">Membrane</keyword>
<sequence>MSRSIYRRMGQLMYHYWPYIIISSVSAIVFVLLNSTAMWLVASLINNVLSDFDKIVQSQMEWAANPALTMNEKLKYWTNILILRETPAESLKVLCITLLGVFFTKNIFLYIKNILLRIVELKLVKNIRDRLYQ</sequence>
<gene>
    <name evidence="6" type="ORF">METZ01_LOCUS385605</name>
</gene>
<keyword evidence="1 4" id="KW-0812">Transmembrane</keyword>
<name>A0A382UG98_9ZZZZ</name>
<keyword evidence="2 4" id="KW-1133">Transmembrane helix</keyword>
<dbReference type="GO" id="GO:0016020">
    <property type="term" value="C:membrane"/>
    <property type="evidence" value="ECO:0007669"/>
    <property type="project" value="InterPro"/>
</dbReference>
<evidence type="ECO:0000259" key="5">
    <source>
        <dbReference type="PROSITE" id="PS50929"/>
    </source>
</evidence>
<accession>A0A382UG98</accession>
<evidence type="ECO:0000256" key="4">
    <source>
        <dbReference type="SAM" id="Phobius"/>
    </source>
</evidence>
<dbReference type="GO" id="GO:0005524">
    <property type="term" value="F:ATP binding"/>
    <property type="evidence" value="ECO:0007669"/>
    <property type="project" value="InterPro"/>
</dbReference>
<evidence type="ECO:0000256" key="2">
    <source>
        <dbReference type="ARBA" id="ARBA00022989"/>
    </source>
</evidence>
<evidence type="ECO:0000313" key="6">
    <source>
        <dbReference type="EMBL" id="SVD32751.1"/>
    </source>
</evidence>
<dbReference type="AlphaFoldDB" id="A0A382UG98"/>
<dbReference type="GO" id="GO:0140359">
    <property type="term" value="F:ABC-type transporter activity"/>
    <property type="evidence" value="ECO:0007669"/>
    <property type="project" value="InterPro"/>
</dbReference>
<dbReference type="Gene3D" id="1.20.1560.10">
    <property type="entry name" value="ABC transporter type 1, transmembrane domain"/>
    <property type="match status" value="1"/>
</dbReference>
<dbReference type="PROSITE" id="PS50929">
    <property type="entry name" value="ABC_TM1F"/>
    <property type="match status" value="1"/>
</dbReference>
<dbReference type="InterPro" id="IPR011527">
    <property type="entry name" value="ABC1_TM_dom"/>
</dbReference>
<feature type="transmembrane region" description="Helical" evidence="4">
    <location>
        <begin position="20"/>
        <end position="42"/>
    </location>
</feature>
<evidence type="ECO:0000256" key="3">
    <source>
        <dbReference type="ARBA" id="ARBA00023136"/>
    </source>
</evidence>
<feature type="non-terminal residue" evidence="6">
    <location>
        <position position="133"/>
    </location>
</feature>
<feature type="domain" description="ABC transmembrane type-1" evidence="5">
    <location>
        <begin position="21"/>
        <end position="133"/>
    </location>
</feature>
<proteinExistence type="predicted"/>